<sequence length="253" mass="26393">MEISGSAVLVTGGASGLGAATAQRFAAAGATVFALDLAPSIEKAGEVEGVTFIATDVTSESEVQAALDTITGSGAPLRVAVNCAGVGWASRILSKKGPHDLDLFRKVIDINLVGTFNVMRLAANTMQSQATVDDNNQRGVIINTASVAAFEGQIGQIAYTASKGAVHAMTICAARDLAQVGVRVCTIAPGTIETPMLAGITEEFKKTLEAGIPFPQRLGRPDEYAQLAEFITQHDYLNGETIRMDGALRMAPR</sequence>
<dbReference type="Proteomes" id="UP000186218">
    <property type="component" value="Unassembled WGS sequence"/>
</dbReference>
<evidence type="ECO:0000256" key="1">
    <source>
        <dbReference type="ARBA" id="ARBA00006484"/>
    </source>
</evidence>
<evidence type="ECO:0000256" key="2">
    <source>
        <dbReference type="ARBA" id="ARBA00023002"/>
    </source>
</evidence>
<dbReference type="Gene3D" id="3.40.50.720">
    <property type="entry name" value="NAD(P)-binding Rossmann-like Domain"/>
    <property type="match status" value="1"/>
</dbReference>
<evidence type="ECO:0000313" key="6">
    <source>
        <dbReference type="Proteomes" id="UP000186218"/>
    </source>
</evidence>
<dbReference type="GO" id="GO:0016491">
    <property type="term" value="F:oxidoreductase activity"/>
    <property type="evidence" value="ECO:0007669"/>
    <property type="project" value="UniProtKB-KW"/>
</dbReference>
<dbReference type="InterPro" id="IPR002347">
    <property type="entry name" value="SDR_fam"/>
</dbReference>
<feature type="domain" description="Ketoreductase" evidence="4">
    <location>
        <begin position="6"/>
        <end position="195"/>
    </location>
</feature>
<dbReference type="PROSITE" id="PS00061">
    <property type="entry name" value="ADH_SHORT"/>
    <property type="match status" value="1"/>
</dbReference>
<dbReference type="InterPro" id="IPR057326">
    <property type="entry name" value="KR_dom"/>
</dbReference>
<name>A0A1N7H996_9NOCA</name>
<dbReference type="STRING" id="1344003.SAMN05445060_3749"/>
<dbReference type="InterPro" id="IPR036291">
    <property type="entry name" value="NAD(P)-bd_dom_sf"/>
</dbReference>
<evidence type="ECO:0000259" key="4">
    <source>
        <dbReference type="SMART" id="SM00822"/>
    </source>
</evidence>
<keyword evidence="2" id="KW-0560">Oxidoreductase</keyword>
<dbReference type="RefSeq" id="WP_076482628.1">
    <property type="nucleotide sequence ID" value="NZ_FTNT01000013.1"/>
</dbReference>
<gene>
    <name evidence="5" type="ORF">SAMN05445060_3749</name>
</gene>
<dbReference type="OrthoDB" id="9795647at2"/>
<organism evidence="5 6">
    <name type="scientific">Williamsia sterculiae</name>
    <dbReference type="NCBI Taxonomy" id="1344003"/>
    <lineage>
        <taxon>Bacteria</taxon>
        <taxon>Bacillati</taxon>
        <taxon>Actinomycetota</taxon>
        <taxon>Actinomycetes</taxon>
        <taxon>Mycobacteriales</taxon>
        <taxon>Nocardiaceae</taxon>
        <taxon>Williamsia</taxon>
    </lineage>
</organism>
<dbReference type="InterPro" id="IPR020904">
    <property type="entry name" value="Sc_DH/Rdtase_CS"/>
</dbReference>
<protein>
    <submittedName>
        <fullName evidence="5">NAD(P)-dependent dehydrogenase, short-chain alcohol dehydrogenase family</fullName>
    </submittedName>
</protein>
<dbReference type="AlphaFoldDB" id="A0A1N7H996"/>
<dbReference type="EMBL" id="FTNT01000013">
    <property type="protein sequence ID" value="SIS21429.1"/>
    <property type="molecule type" value="Genomic_DNA"/>
</dbReference>
<dbReference type="Pfam" id="PF00106">
    <property type="entry name" value="adh_short"/>
    <property type="match status" value="1"/>
</dbReference>
<reference evidence="5 6" key="1">
    <citation type="submission" date="2017-01" db="EMBL/GenBank/DDBJ databases">
        <authorList>
            <person name="Mah S.A."/>
            <person name="Swanson W.J."/>
            <person name="Moy G.W."/>
            <person name="Vacquier V.D."/>
        </authorList>
    </citation>
    <scope>NUCLEOTIDE SEQUENCE [LARGE SCALE GENOMIC DNA]</scope>
    <source>
        <strain evidence="5 6">CPCC 203464</strain>
    </source>
</reference>
<dbReference type="PRINTS" id="PR00080">
    <property type="entry name" value="SDRFAMILY"/>
</dbReference>
<dbReference type="PANTHER" id="PTHR43658">
    <property type="entry name" value="SHORT-CHAIN DEHYDROGENASE/REDUCTASE"/>
    <property type="match status" value="1"/>
</dbReference>
<evidence type="ECO:0000313" key="5">
    <source>
        <dbReference type="EMBL" id="SIS21429.1"/>
    </source>
</evidence>
<comment type="similarity">
    <text evidence="1 3">Belongs to the short-chain dehydrogenases/reductases (SDR) family.</text>
</comment>
<evidence type="ECO:0000256" key="3">
    <source>
        <dbReference type="RuleBase" id="RU000363"/>
    </source>
</evidence>
<accession>A0A1N7H996</accession>
<dbReference type="PANTHER" id="PTHR43658:SF8">
    <property type="entry name" value="17-BETA-HYDROXYSTEROID DEHYDROGENASE 14-RELATED"/>
    <property type="match status" value="1"/>
</dbReference>
<keyword evidence="6" id="KW-1185">Reference proteome</keyword>
<dbReference type="SUPFAM" id="SSF51735">
    <property type="entry name" value="NAD(P)-binding Rossmann-fold domains"/>
    <property type="match status" value="1"/>
</dbReference>
<dbReference type="PRINTS" id="PR00081">
    <property type="entry name" value="GDHRDH"/>
</dbReference>
<dbReference type="SMART" id="SM00822">
    <property type="entry name" value="PKS_KR"/>
    <property type="match status" value="1"/>
</dbReference>
<proteinExistence type="inferred from homology"/>